<name>A0A162Q590_9CRUS</name>
<reference evidence="1 2" key="1">
    <citation type="submission" date="2016-03" db="EMBL/GenBank/DDBJ databases">
        <title>EvidentialGene: Evidence-directed Construction of Genes on Genomes.</title>
        <authorList>
            <person name="Gilbert D.G."/>
            <person name="Choi J.-H."/>
            <person name="Mockaitis K."/>
            <person name="Colbourne J."/>
            <person name="Pfrender M."/>
        </authorList>
    </citation>
    <scope>NUCLEOTIDE SEQUENCE [LARGE SCALE GENOMIC DNA]</scope>
    <source>
        <strain evidence="1 2">Xinb3</strain>
        <tissue evidence="1">Complete organism</tissue>
    </source>
</reference>
<protein>
    <submittedName>
        <fullName evidence="1">Uncharacterized protein</fullName>
    </submittedName>
</protein>
<dbReference type="Proteomes" id="UP000076858">
    <property type="component" value="Unassembled WGS sequence"/>
</dbReference>
<keyword evidence="2" id="KW-1185">Reference proteome</keyword>
<comment type="caution">
    <text evidence="1">The sequence shown here is derived from an EMBL/GenBank/DDBJ whole genome shotgun (WGS) entry which is preliminary data.</text>
</comment>
<evidence type="ECO:0000313" key="1">
    <source>
        <dbReference type="EMBL" id="KZS19354.1"/>
    </source>
</evidence>
<gene>
    <name evidence="1" type="ORF">APZ42_014257</name>
</gene>
<dbReference type="AlphaFoldDB" id="A0A162Q590"/>
<evidence type="ECO:0000313" key="2">
    <source>
        <dbReference type="Proteomes" id="UP000076858"/>
    </source>
</evidence>
<proteinExistence type="predicted"/>
<organism evidence="1 2">
    <name type="scientific">Daphnia magna</name>
    <dbReference type="NCBI Taxonomy" id="35525"/>
    <lineage>
        <taxon>Eukaryota</taxon>
        <taxon>Metazoa</taxon>
        <taxon>Ecdysozoa</taxon>
        <taxon>Arthropoda</taxon>
        <taxon>Crustacea</taxon>
        <taxon>Branchiopoda</taxon>
        <taxon>Diplostraca</taxon>
        <taxon>Cladocera</taxon>
        <taxon>Anomopoda</taxon>
        <taxon>Daphniidae</taxon>
        <taxon>Daphnia</taxon>
    </lineage>
</organism>
<accession>A0A162Q590</accession>
<dbReference type="EMBL" id="LRGB01000389">
    <property type="protein sequence ID" value="KZS19354.1"/>
    <property type="molecule type" value="Genomic_DNA"/>
</dbReference>
<sequence length="207" mass="24010">MPCYDMSKDPDPVVMLYDKHKDNQSTQRYAIQRNEYKQMRTNSNNRTWSLNLSRFRAFRVFVTVHLELEERMDVVYCRFGCRSWSLRCFVGCSNVAFLSAIFNMLDTFKTVSASRCRGFFGIADRYVANGYWNFLWSTTDDMFATLPDSSYSFVDRRIVVCGAICLASNRRVDIRWDAEASASTPSTTLFIGRSARLCLASGIIFRW</sequence>